<gene>
    <name evidence="2" type="primary">ORF34</name>
</gene>
<dbReference type="RefSeq" id="YP_010795074.1">
    <property type="nucleotide sequence ID" value="NC_075566.1"/>
</dbReference>
<dbReference type="InterPro" id="IPR057865">
    <property type="entry name" value="ORF32/34"/>
</dbReference>
<name>A0A2K9QRF7_9ALPH</name>
<sequence>MDFPRGISTATGDDHTETAVAPAAEIQIKTESPDADIPAITECLDHTYAQQTSGGDGIEAIDPDDLLEMVLTSENAESEPGIPFVLRGNFICCRDANCRACRELPFRPSVIGFSRDPHVSMALDMTSGTWAYVPRVFPDTPTAQWMANYCIPDLDEHAD</sequence>
<dbReference type="EMBL" id="MF431611">
    <property type="protein sequence ID" value="AUS94687.1"/>
    <property type="molecule type" value="Genomic_DNA"/>
</dbReference>
<keyword evidence="3" id="KW-1185">Reference proteome</keyword>
<feature type="domain" description="ORF32/34" evidence="1">
    <location>
        <begin position="84"/>
        <end position="159"/>
    </location>
</feature>
<accession>A0A2K9QRF7</accession>
<dbReference type="GeneID" id="80532093"/>
<evidence type="ECO:0000313" key="3">
    <source>
        <dbReference type="Proteomes" id="UP000326551"/>
    </source>
</evidence>
<dbReference type="KEGG" id="vg:80532093"/>
<proteinExistence type="predicted"/>
<evidence type="ECO:0000313" key="2">
    <source>
        <dbReference type="EMBL" id="AUS94687.1"/>
    </source>
</evidence>
<dbReference type="Pfam" id="PF25717">
    <property type="entry name" value="Herpes_ORF32"/>
    <property type="match status" value="1"/>
</dbReference>
<reference evidence="2 3" key="1">
    <citation type="journal article" date="2018" name="PLoS ONE">
        <title>Equid herpesvirus 8: Complete genome sequence and association with abortion in mares.</title>
        <authorList>
            <person name="Garvey M."/>
            <person name="Suarez N.M."/>
            <person name="Kerr K."/>
            <person name="Hector R."/>
            <person name="Moloney-Quinn L."/>
            <person name="Arkins S."/>
            <person name="Davison A.J."/>
            <person name="Cullinane A."/>
        </authorList>
    </citation>
    <scope>NUCLEOTIDE SEQUENCE [LARGE SCALE GENOMIC DNA]</scope>
    <source>
        <strain evidence="2 3">EHV-8/IR/2003/19</strain>
    </source>
</reference>
<organism evidence="2 3">
    <name type="scientific">Equid alphaherpesvirus 8</name>
    <dbReference type="NCBI Taxonomy" id="39637"/>
    <lineage>
        <taxon>Viruses</taxon>
        <taxon>Duplodnaviria</taxon>
        <taxon>Heunggongvirae</taxon>
        <taxon>Peploviricota</taxon>
        <taxon>Herviviricetes</taxon>
        <taxon>Herpesvirales</taxon>
        <taxon>Orthoherpesviridae</taxon>
        <taxon>Alphaherpesvirinae</taxon>
        <taxon>Varicellovirus</taxon>
        <taxon>Varicellovirus equidalpha8</taxon>
    </lineage>
</organism>
<evidence type="ECO:0000259" key="1">
    <source>
        <dbReference type="Pfam" id="PF25717"/>
    </source>
</evidence>
<protein>
    <submittedName>
        <fullName evidence="2">Protein V32</fullName>
    </submittedName>
</protein>
<dbReference type="Proteomes" id="UP000326551">
    <property type="component" value="Segment"/>
</dbReference>